<organism evidence="5 6">
    <name type="scientific">Frankliniella fusca</name>
    <dbReference type="NCBI Taxonomy" id="407009"/>
    <lineage>
        <taxon>Eukaryota</taxon>
        <taxon>Metazoa</taxon>
        <taxon>Ecdysozoa</taxon>
        <taxon>Arthropoda</taxon>
        <taxon>Hexapoda</taxon>
        <taxon>Insecta</taxon>
        <taxon>Pterygota</taxon>
        <taxon>Neoptera</taxon>
        <taxon>Paraneoptera</taxon>
        <taxon>Thysanoptera</taxon>
        <taxon>Terebrantia</taxon>
        <taxon>Thripoidea</taxon>
        <taxon>Thripidae</taxon>
        <taxon>Frankliniella</taxon>
    </lineage>
</organism>
<reference evidence="5" key="2">
    <citation type="journal article" date="2023" name="BMC Genomics">
        <title>Pest status, molecular evolution, and epigenetic factors derived from the genome assembly of Frankliniella fusca, a thysanopteran phytovirus vector.</title>
        <authorList>
            <person name="Catto M.A."/>
            <person name="Labadie P.E."/>
            <person name="Jacobson A.L."/>
            <person name="Kennedy G.G."/>
            <person name="Srinivasan R."/>
            <person name="Hunt B.G."/>
        </authorList>
    </citation>
    <scope>NUCLEOTIDE SEQUENCE</scope>
    <source>
        <strain evidence="5">PL_HMW_Pooled</strain>
    </source>
</reference>
<dbReference type="PANTHER" id="PTHR10612">
    <property type="entry name" value="APOLIPOPROTEIN D"/>
    <property type="match status" value="1"/>
</dbReference>
<dbReference type="PRINTS" id="PR01273">
    <property type="entry name" value="INVTBRTCOLOR"/>
</dbReference>
<dbReference type="PIRSF" id="PIRSF036893">
    <property type="entry name" value="Lipocalin_ApoD"/>
    <property type="match status" value="1"/>
</dbReference>
<evidence type="ECO:0000256" key="3">
    <source>
        <dbReference type="PIRNR" id="PIRNR036893"/>
    </source>
</evidence>
<comment type="caution">
    <text evidence="5">The sequence shown here is derived from an EMBL/GenBank/DDBJ whole genome shotgun (WGS) entry which is preliminary data.</text>
</comment>
<name>A0AAE1LSY8_9NEOP</name>
<dbReference type="InterPro" id="IPR000566">
    <property type="entry name" value="Lipocln_cytosolic_FA-bd_dom"/>
</dbReference>
<gene>
    <name evidence="5" type="ORF">KUF71_006479</name>
</gene>
<dbReference type="GO" id="GO:0000302">
    <property type="term" value="P:response to reactive oxygen species"/>
    <property type="evidence" value="ECO:0007669"/>
    <property type="project" value="TreeGrafter"/>
</dbReference>
<evidence type="ECO:0000256" key="2">
    <source>
        <dbReference type="ARBA" id="ARBA00023157"/>
    </source>
</evidence>
<accession>A0AAE1LSY8</accession>
<dbReference type="AlphaFoldDB" id="A0AAE1LSY8"/>
<dbReference type="Proteomes" id="UP001219518">
    <property type="component" value="Unassembled WGS sequence"/>
</dbReference>
<dbReference type="GO" id="GO:0005737">
    <property type="term" value="C:cytoplasm"/>
    <property type="evidence" value="ECO:0007669"/>
    <property type="project" value="TreeGrafter"/>
</dbReference>
<feature type="chain" id="PRO_5041785737" evidence="3">
    <location>
        <begin position="20"/>
        <end position="183"/>
    </location>
</feature>
<comment type="similarity">
    <text evidence="1 3">Belongs to the calycin superfamily. Lipocalin family.</text>
</comment>
<dbReference type="GO" id="GO:0031409">
    <property type="term" value="F:pigment binding"/>
    <property type="evidence" value="ECO:0007669"/>
    <property type="project" value="InterPro"/>
</dbReference>
<proteinExistence type="inferred from homology"/>
<dbReference type="InterPro" id="IPR022271">
    <property type="entry name" value="Lipocalin_ApoD"/>
</dbReference>
<feature type="signal peptide" evidence="3">
    <location>
        <begin position="1"/>
        <end position="19"/>
    </location>
</feature>
<evidence type="ECO:0000256" key="1">
    <source>
        <dbReference type="ARBA" id="ARBA00006889"/>
    </source>
</evidence>
<keyword evidence="2" id="KW-1015">Disulfide bond</keyword>
<dbReference type="PANTHER" id="PTHR10612:SF34">
    <property type="entry name" value="APOLIPOPROTEIN D"/>
    <property type="match status" value="1"/>
</dbReference>
<dbReference type="Pfam" id="PF08212">
    <property type="entry name" value="Lipocalin_2"/>
    <property type="match status" value="1"/>
</dbReference>
<evidence type="ECO:0000313" key="6">
    <source>
        <dbReference type="Proteomes" id="UP001219518"/>
    </source>
</evidence>
<dbReference type="EMBL" id="JAHWGI010001426">
    <property type="protein sequence ID" value="KAK3931461.1"/>
    <property type="molecule type" value="Genomic_DNA"/>
</dbReference>
<evidence type="ECO:0000313" key="5">
    <source>
        <dbReference type="EMBL" id="KAK3931461.1"/>
    </source>
</evidence>
<feature type="domain" description="Lipocalin/cytosolic fatty-acid binding" evidence="4">
    <location>
        <begin position="37"/>
        <end position="179"/>
    </location>
</feature>
<dbReference type="InterPro" id="IPR012674">
    <property type="entry name" value="Calycin"/>
</dbReference>
<dbReference type="GO" id="GO:0006629">
    <property type="term" value="P:lipid metabolic process"/>
    <property type="evidence" value="ECO:0007669"/>
    <property type="project" value="TreeGrafter"/>
</dbReference>
<evidence type="ECO:0000259" key="4">
    <source>
        <dbReference type="Pfam" id="PF08212"/>
    </source>
</evidence>
<sequence length="183" mass="20374">MSRTLFALCVLALVAHSQAALSFGQCPTVKHTVENFELQTYLGEWEQLETTSQMWHFGGNCPLANYTLEKSGKVHVKNSITVFGKEVVQEGYAELVGEPGEARLNVVYDVPIFGHHNASYIVLDTDYGNFSVVYSCASIGPLMKAEFGYILKRKHNLPPWVKERIEAAVAKSGLSRNTFKKNC</sequence>
<reference evidence="5" key="1">
    <citation type="submission" date="2021-07" db="EMBL/GenBank/DDBJ databases">
        <authorList>
            <person name="Catto M.A."/>
            <person name="Jacobson A."/>
            <person name="Kennedy G."/>
            <person name="Labadie P."/>
            <person name="Hunt B.G."/>
            <person name="Srinivasan R."/>
        </authorList>
    </citation>
    <scope>NUCLEOTIDE SEQUENCE</scope>
    <source>
        <strain evidence="5">PL_HMW_Pooled</strain>
        <tissue evidence="5">Head</tissue>
    </source>
</reference>
<dbReference type="InterPro" id="IPR003057">
    <property type="entry name" value="Invtbrt_color"/>
</dbReference>
<protein>
    <submittedName>
        <fullName evidence="5">Apolipoprotein D</fullName>
    </submittedName>
</protein>
<dbReference type="Gene3D" id="2.40.128.20">
    <property type="match status" value="1"/>
</dbReference>
<keyword evidence="3" id="KW-0732">Signal</keyword>
<keyword evidence="6" id="KW-1185">Reference proteome</keyword>
<dbReference type="SUPFAM" id="SSF50814">
    <property type="entry name" value="Lipocalins"/>
    <property type="match status" value="1"/>
</dbReference>